<dbReference type="GO" id="GO:0061499">
    <property type="term" value="C:outer plaque of mitotic spindle pole body"/>
    <property type="evidence" value="ECO:0007669"/>
    <property type="project" value="TreeGrafter"/>
</dbReference>
<feature type="compositionally biased region" description="Polar residues" evidence="3">
    <location>
        <begin position="1261"/>
        <end position="1279"/>
    </location>
</feature>
<feature type="region of interest" description="Disordered" evidence="3">
    <location>
        <begin position="405"/>
        <end position="448"/>
    </location>
</feature>
<gene>
    <name evidence="4" type="ORF">K452DRAFT_305712</name>
</gene>
<dbReference type="InterPro" id="IPR025875">
    <property type="entry name" value="Leu-rich_rpt_4"/>
</dbReference>
<dbReference type="GeneID" id="54300416"/>
<feature type="region of interest" description="Disordered" evidence="3">
    <location>
        <begin position="1"/>
        <end position="327"/>
    </location>
</feature>
<feature type="region of interest" description="Disordered" evidence="3">
    <location>
        <begin position="1136"/>
        <end position="1206"/>
    </location>
</feature>
<proteinExistence type="predicted"/>
<feature type="compositionally biased region" description="Polar residues" evidence="3">
    <location>
        <begin position="359"/>
        <end position="369"/>
    </location>
</feature>
<feature type="compositionally biased region" description="Basic and acidic residues" evidence="3">
    <location>
        <begin position="745"/>
        <end position="755"/>
    </location>
</feature>
<feature type="compositionally biased region" description="Low complexity" evidence="3">
    <location>
        <begin position="1184"/>
        <end position="1194"/>
    </location>
</feature>
<feature type="compositionally biased region" description="Polar residues" evidence="3">
    <location>
        <begin position="904"/>
        <end position="915"/>
    </location>
</feature>
<dbReference type="PANTHER" id="PTHR47566:SF1">
    <property type="entry name" value="PROTEIN NUD1"/>
    <property type="match status" value="1"/>
</dbReference>
<evidence type="ECO:0000256" key="2">
    <source>
        <dbReference type="ARBA" id="ARBA00022737"/>
    </source>
</evidence>
<feature type="region of interest" description="Disordered" evidence="3">
    <location>
        <begin position="993"/>
        <end position="1028"/>
    </location>
</feature>
<evidence type="ECO:0000256" key="1">
    <source>
        <dbReference type="ARBA" id="ARBA00022614"/>
    </source>
</evidence>
<dbReference type="EMBL" id="ML995477">
    <property type="protein sequence ID" value="KAF2145747.1"/>
    <property type="molecule type" value="Genomic_DNA"/>
</dbReference>
<dbReference type="GO" id="GO:0035591">
    <property type="term" value="F:signaling adaptor activity"/>
    <property type="evidence" value="ECO:0007669"/>
    <property type="project" value="TreeGrafter"/>
</dbReference>
<evidence type="ECO:0000313" key="5">
    <source>
        <dbReference type="Proteomes" id="UP000799438"/>
    </source>
</evidence>
<feature type="region of interest" description="Disordered" evidence="3">
    <location>
        <begin position="344"/>
        <end position="373"/>
    </location>
</feature>
<dbReference type="RefSeq" id="XP_033401459.1">
    <property type="nucleotide sequence ID" value="XM_033542919.1"/>
</dbReference>
<feature type="compositionally biased region" description="Polar residues" evidence="3">
    <location>
        <begin position="652"/>
        <end position="667"/>
    </location>
</feature>
<dbReference type="PROSITE" id="PS51450">
    <property type="entry name" value="LRR"/>
    <property type="match status" value="4"/>
</dbReference>
<feature type="region of interest" description="Disordered" evidence="3">
    <location>
        <begin position="1241"/>
        <end position="1337"/>
    </location>
</feature>
<feature type="compositionally biased region" description="Acidic residues" evidence="3">
    <location>
        <begin position="968"/>
        <end position="979"/>
    </location>
</feature>
<feature type="compositionally biased region" description="Low complexity" evidence="3">
    <location>
        <begin position="19"/>
        <end position="32"/>
    </location>
</feature>
<dbReference type="SMART" id="SM00365">
    <property type="entry name" value="LRR_SD22"/>
    <property type="match status" value="6"/>
</dbReference>
<keyword evidence="1" id="KW-0433">Leucine-rich repeat</keyword>
<feature type="region of interest" description="Disordered" evidence="3">
    <location>
        <begin position="873"/>
        <end position="979"/>
    </location>
</feature>
<keyword evidence="5" id="KW-1185">Reference proteome</keyword>
<evidence type="ECO:0008006" key="6">
    <source>
        <dbReference type="Google" id="ProtNLM"/>
    </source>
</evidence>
<feature type="compositionally biased region" description="Basic and acidic residues" evidence="3">
    <location>
        <begin position="344"/>
        <end position="354"/>
    </location>
</feature>
<dbReference type="OrthoDB" id="7451790at2759"/>
<protein>
    <recommendedName>
        <fullName evidence="6">Septation initiation network scaffold protein cdc11</fullName>
    </recommendedName>
</protein>
<dbReference type="GO" id="GO:0031028">
    <property type="term" value="P:septation initiation signaling"/>
    <property type="evidence" value="ECO:0007669"/>
    <property type="project" value="TreeGrafter"/>
</dbReference>
<feature type="compositionally biased region" description="Basic and acidic residues" evidence="3">
    <location>
        <begin position="1156"/>
        <end position="1169"/>
    </location>
</feature>
<accession>A0A6A6BSE9</accession>
<dbReference type="InterPro" id="IPR003591">
    <property type="entry name" value="Leu-rich_rpt_typical-subtyp"/>
</dbReference>
<feature type="compositionally biased region" description="Polar residues" evidence="3">
    <location>
        <begin position="1317"/>
        <end position="1337"/>
    </location>
</feature>
<dbReference type="Pfam" id="PF12799">
    <property type="entry name" value="LRR_4"/>
    <property type="match status" value="1"/>
</dbReference>
<feature type="compositionally biased region" description="Basic and acidic residues" evidence="3">
    <location>
        <begin position="135"/>
        <end position="144"/>
    </location>
</feature>
<dbReference type="Gene3D" id="3.80.10.10">
    <property type="entry name" value="Ribonuclease Inhibitor"/>
    <property type="match status" value="2"/>
</dbReference>
<feature type="compositionally biased region" description="Polar residues" evidence="3">
    <location>
        <begin position="50"/>
        <end position="61"/>
    </location>
</feature>
<feature type="region of interest" description="Disordered" evidence="3">
    <location>
        <begin position="729"/>
        <end position="755"/>
    </location>
</feature>
<keyword evidence="2" id="KW-0677">Repeat</keyword>
<feature type="compositionally biased region" description="Low complexity" evidence="3">
    <location>
        <begin position="108"/>
        <end position="117"/>
    </location>
</feature>
<feature type="region of interest" description="Disordered" evidence="3">
    <location>
        <begin position="595"/>
        <end position="715"/>
    </location>
</feature>
<feature type="compositionally biased region" description="Basic and acidic residues" evidence="3">
    <location>
        <begin position="279"/>
        <end position="300"/>
    </location>
</feature>
<dbReference type="SMART" id="SM00364">
    <property type="entry name" value="LRR_BAC"/>
    <property type="match status" value="4"/>
</dbReference>
<dbReference type="InterPro" id="IPR032675">
    <property type="entry name" value="LRR_dom_sf"/>
</dbReference>
<dbReference type="SMART" id="SM00369">
    <property type="entry name" value="LRR_TYP"/>
    <property type="match status" value="6"/>
</dbReference>
<dbReference type="SUPFAM" id="SSF52058">
    <property type="entry name" value="L domain-like"/>
    <property type="match status" value="1"/>
</dbReference>
<reference evidence="4" key="1">
    <citation type="journal article" date="2020" name="Stud. Mycol.">
        <title>101 Dothideomycetes genomes: a test case for predicting lifestyles and emergence of pathogens.</title>
        <authorList>
            <person name="Haridas S."/>
            <person name="Albert R."/>
            <person name="Binder M."/>
            <person name="Bloem J."/>
            <person name="Labutti K."/>
            <person name="Salamov A."/>
            <person name="Andreopoulos B."/>
            <person name="Baker S."/>
            <person name="Barry K."/>
            <person name="Bills G."/>
            <person name="Bluhm B."/>
            <person name="Cannon C."/>
            <person name="Castanera R."/>
            <person name="Culley D."/>
            <person name="Daum C."/>
            <person name="Ezra D."/>
            <person name="Gonzalez J."/>
            <person name="Henrissat B."/>
            <person name="Kuo A."/>
            <person name="Liang C."/>
            <person name="Lipzen A."/>
            <person name="Lutzoni F."/>
            <person name="Magnuson J."/>
            <person name="Mondo S."/>
            <person name="Nolan M."/>
            <person name="Ohm R."/>
            <person name="Pangilinan J."/>
            <person name="Park H.-J."/>
            <person name="Ramirez L."/>
            <person name="Alfaro M."/>
            <person name="Sun H."/>
            <person name="Tritt A."/>
            <person name="Yoshinaga Y."/>
            <person name="Zwiers L.-H."/>
            <person name="Turgeon B."/>
            <person name="Goodwin S."/>
            <person name="Spatafora J."/>
            <person name="Crous P."/>
            <person name="Grigoriev I."/>
        </authorList>
    </citation>
    <scope>NUCLEOTIDE SEQUENCE</scope>
    <source>
        <strain evidence="4">CBS 121167</strain>
    </source>
</reference>
<feature type="compositionally biased region" description="Polar residues" evidence="3">
    <location>
        <begin position="880"/>
        <end position="889"/>
    </location>
</feature>
<dbReference type="Proteomes" id="UP000799438">
    <property type="component" value="Unassembled WGS sequence"/>
</dbReference>
<name>A0A6A6BSE9_9PEZI</name>
<feature type="compositionally biased region" description="Polar residues" evidence="3">
    <location>
        <begin position="527"/>
        <end position="539"/>
    </location>
</feature>
<sequence length="1929" mass="213359">MSNLWLDDLSEDWIPQPSPSDASSVSSASHDSVQIKSPARSRVPRLRSSPDAQTTPKSDNFSRPLPGKRKAALAERSQSDNNIALPTNSSAPEDQDAPDDPPPPPADRSPSASSSDSVVQYGTVEQKAPPNKANKSHDTPEWKRRLIQGKMGYGEQRDLFSPMGLENIFQKPPTQRAPGSKKKSRLPLFKDMSALPSSPPPWPTGEAHAKDSVIDGQTQEKAFSRAPDGTADGSDADDSAEDSFGEYDNDSDAGSVVHNGYDAKAEAGEDTFQPQSFHQTDEARASHLHPGHEHEDEKSRATSGQTDLADETFSPVFISKHNTTDGGVDYAAIDLTKSQLARLRDQIGEKESPNKPDFNASQGSDSSSFAKLRSETLPEDLLAGTPDQLSVGQFVNLKRGGFSADGSFMRRPLSPSPLGRKLSSSNVEEPTPVNHKNETGQPIPQVYRPPSVFKHIEAMSRPMSPPISPKTPALRLNSSFLNPDRNASFLSPDRPTPLKLFGDHDTFTAARLHRRMSQLEDTIQLQENAQDSKKSSLGSSPAKRNIEGQSRLPSVEEASFQKNDAAANLIPEIHEPIRESAASYFGQGDLNEYPFPDDEFSFPSSRDAYEQDSGHQGPPSRTSSKGTPPKFMFSVDDGEQNTTTRMKRKLSRQSVKSWTTTLSNKNSIKIPKSPRVGSRNSDSAKKGQLDLLNVTEVSEGKRPPTSPFKNPTPKRRRTLLSSDLMAYSEPIPQLTPSSPATVETDPSKKRTRVREENLKHTAEPDVLARRTILRPRNPTPSQRRREQIQADILDATDAYLMSTPRLHAIQEHLESPTSRDISTDGENERAIAGEIAAFSIRLNKGMRDEERKRSVTTQDFLDEARLIMDHIRAKGRPNSALESLTESSPPGTPTRYRSPFTPGIPSSQFTFSRPPSRSDGARSGWRNPAARSHDQRVVSHLRKYREKDEEDYTPTSLRSFKMPHVEGHDEDSSDFSDDQTENIRILTNKLTNRNRNHGHSVGRSISRRSAPADDMYESRPSTMASSMGRTNYTTFSRRSDNVATLAPEAVAHLIPQEIAGMSFDREKGIWVKRRNARNGAAAATDISNMTNSEDDPLRGIPDLTIDEVEELKRMSQYPPSPSPPKRSYRDEWFSTASTTNSKRGGPTISVVAPSDESAHTTRPRTRDEAEPPLPDPRSSTTAPSKFSTNFSSSDSETETRATSYSEKCADHIKPRLFLQPETIPEIPSSPAVEYEYGISEGRSASQPTPSTQGRINVDHTFASSRNPRPTATARQSYSSAEDAMNYPVIEPGMEDQSQFNPHEPSDASTLKRGPPSHSHSANNQNFQPSANSSRQFTPLQAEGHTELSVVQHQSEQSRRAFRVSLGPVSQGAAPASPSQYAYADVTFMLSELPDFTVNQVDERELPNRTLVKRHVGGNSIINGNEDRFGNGTMELVKALQDVRSREPFWEDMRKVELKDKGLPTLHRLDEMCYRLQELDVSDNHIAQLAGAPPSIRRLNVSGNCLTSLTAWGHLMNLQYLDISGNQIESLKGFSGLIHLRELRADNNQIEGLEGLLGLDGLIKLSLKNNRIRKADFEGAELDRLTDLDLSANEVASVRNLSSLPSLQRLNLDENELARFPSQSTISLRVSKIQKLSLRQNRLESVDLRHFPALVSLDLDSNCLSSISGIGGLHSLRALSARDQRIQGPFDVSSFLANADIHELYLSSNTITTFTLPHSFLNLHCLELASCGLQTLPEKFGQLAPNVRYLNLNFNALKDLRPVLNVKKLDALLLAGNRLARLRRNLLVLAKVASLSRIDLRDNPFSVGFYPPLSKVTAVTARSQEFDDNDLEGQEPNALPNAVKTKDVQYMSRLDEDTKMRRRVYELLLGHSCKGLQQLDGLEFSRKDALSKDKCWDRLVTLGVIKKSSKGKEMEKVGGAAMKGTKAGNE</sequence>
<feature type="compositionally biased region" description="Polar residues" evidence="3">
    <location>
        <begin position="1019"/>
        <end position="1028"/>
    </location>
</feature>
<feature type="region of interest" description="Disordered" evidence="3">
    <location>
        <begin position="527"/>
        <end position="556"/>
    </location>
</feature>
<feature type="region of interest" description="Disordered" evidence="3">
    <location>
        <begin position="1908"/>
        <end position="1929"/>
    </location>
</feature>
<evidence type="ECO:0000313" key="4">
    <source>
        <dbReference type="EMBL" id="KAF2145747.1"/>
    </source>
</evidence>
<feature type="compositionally biased region" description="Polar residues" evidence="3">
    <location>
        <begin position="1242"/>
        <end position="1254"/>
    </location>
</feature>
<organism evidence="4 5">
    <name type="scientific">Aplosporella prunicola CBS 121167</name>
    <dbReference type="NCBI Taxonomy" id="1176127"/>
    <lineage>
        <taxon>Eukaryota</taxon>
        <taxon>Fungi</taxon>
        <taxon>Dikarya</taxon>
        <taxon>Ascomycota</taxon>
        <taxon>Pezizomycotina</taxon>
        <taxon>Dothideomycetes</taxon>
        <taxon>Dothideomycetes incertae sedis</taxon>
        <taxon>Botryosphaeriales</taxon>
        <taxon>Aplosporellaceae</taxon>
        <taxon>Aplosporella</taxon>
    </lineage>
</organism>
<feature type="compositionally biased region" description="Acidic residues" evidence="3">
    <location>
        <begin position="234"/>
        <end position="251"/>
    </location>
</feature>
<dbReference type="PANTHER" id="PTHR47566">
    <property type="match status" value="1"/>
</dbReference>
<evidence type="ECO:0000256" key="3">
    <source>
        <dbReference type="SAM" id="MobiDB-lite"/>
    </source>
</evidence>
<dbReference type="GO" id="GO:1902412">
    <property type="term" value="P:regulation of mitotic cytokinesis"/>
    <property type="evidence" value="ECO:0007669"/>
    <property type="project" value="TreeGrafter"/>
</dbReference>
<dbReference type="InterPro" id="IPR052574">
    <property type="entry name" value="CDIRP"/>
</dbReference>
<feature type="compositionally biased region" description="Polar residues" evidence="3">
    <location>
        <begin position="79"/>
        <end position="88"/>
    </location>
</feature>
<dbReference type="InterPro" id="IPR001611">
    <property type="entry name" value="Leu-rich_rpt"/>
</dbReference>